<keyword evidence="5" id="KW-0408">Iron</keyword>
<evidence type="ECO:0000259" key="6">
    <source>
        <dbReference type="PROSITE" id="PS51471"/>
    </source>
</evidence>
<dbReference type="EMBL" id="HBFR01034612">
    <property type="protein sequence ID" value="CAD8898053.1"/>
    <property type="molecule type" value="Transcribed_RNA"/>
</dbReference>
<dbReference type="Pfam" id="PF13640">
    <property type="entry name" value="2OG-FeII_Oxy_3"/>
    <property type="match status" value="1"/>
</dbReference>
<dbReference type="GO" id="GO:0004656">
    <property type="term" value="F:procollagen-proline 4-dioxygenase activity"/>
    <property type="evidence" value="ECO:0007669"/>
    <property type="project" value="TreeGrafter"/>
</dbReference>
<keyword evidence="2" id="KW-0479">Metal-binding</keyword>
<evidence type="ECO:0000256" key="1">
    <source>
        <dbReference type="ARBA" id="ARBA00001961"/>
    </source>
</evidence>
<dbReference type="SMART" id="SM00702">
    <property type="entry name" value="P4Hc"/>
    <property type="match status" value="1"/>
</dbReference>
<keyword evidence="3" id="KW-0223">Dioxygenase</keyword>
<dbReference type="PANTHER" id="PTHR10869">
    <property type="entry name" value="PROLYL 4-HYDROXYLASE ALPHA SUBUNIT"/>
    <property type="match status" value="1"/>
</dbReference>
<proteinExistence type="predicted"/>
<keyword evidence="4" id="KW-0560">Oxidoreductase</keyword>
<dbReference type="InterPro" id="IPR044862">
    <property type="entry name" value="Pro_4_hyd_alph_FE2OG_OXY"/>
</dbReference>
<accession>A0A7S1BU52</accession>
<reference evidence="7" key="1">
    <citation type="submission" date="2021-01" db="EMBL/GenBank/DDBJ databases">
        <authorList>
            <person name="Corre E."/>
            <person name="Pelletier E."/>
            <person name="Niang G."/>
            <person name="Scheremetjew M."/>
            <person name="Finn R."/>
            <person name="Kale V."/>
            <person name="Holt S."/>
            <person name="Cochrane G."/>
            <person name="Meng A."/>
            <person name="Brown T."/>
            <person name="Cohen L."/>
        </authorList>
    </citation>
    <scope>NUCLEOTIDE SEQUENCE</scope>
    <source>
        <strain evidence="7">308</strain>
    </source>
</reference>
<protein>
    <recommendedName>
        <fullName evidence="6">Fe2OG dioxygenase domain-containing protein</fullName>
    </recommendedName>
</protein>
<dbReference type="PROSITE" id="PS51471">
    <property type="entry name" value="FE2OG_OXY"/>
    <property type="match status" value="1"/>
</dbReference>
<dbReference type="PANTHER" id="PTHR10869:SF229">
    <property type="entry name" value="PROLYL 4-HYDROXYLASE ALPHA SUBUNIT DOMAIN-CONTAINING PROTEIN"/>
    <property type="match status" value="1"/>
</dbReference>
<evidence type="ECO:0000256" key="5">
    <source>
        <dbReference type="ARBA" id="ARBA00023004"/>
    </source>
</evidence>
<feature type="domain" description="Fe2OG dioxygenase" evidence="6">
    <location>
        <begin position="355"/>
        <end position="482"/>
    </location>
</feature>
<sequence length="494" mass="56102">MKEWTMFIRSKKKCSTMFKTGDILYISNTDKLDESNDSQKRKNFQHCENCKYNHRRNVELAGLRQPLSRTHAVRYPPEMIFSVRATERTRSMAGMEKREYETPKLQFEEHLNNAAVVDDSSTAMPYFEDKENVATFASSTTRGEGSRFGAPAPLVSFSTANSDERRHIKKFRGSRSFPTLIVALLTSYFFGIENNIVVGFAVTSRKLQSDMSLAFATSTSLNSQKEHEFTPSTERQINETFSYPHSFWGNPKSQEEIQSFCERAISGCICEVHNVEPPLIALHNFLSQDECNILIDSAMHEGDFQRSTTGSEQETNNIRTSSTAWLRDDDEDSSKSRVLRILADRVASIVGLAPSFQENLQVIQYSETQKFDVHTDHLDEFNHLECKGRLATCLIYLNSSEGGGRQPQTGQCFTGGETYFPDFDVKVSPQQGTSIFFFNTLERPGMSEYSDEMFLNVDLRLRHAGLPVTCGIKWACNRWIHPIQYGAGVRGVSR</sequence>
<evidence type="ECO:0000256" key="2">
    <source>
        <dbReference type="ARBA" id="ARBA00022723"/>
    </source>
</evidence>
<dbReference type="GO" id="GO:0031418">
    <property type="term" value="F:L-ascorbic acid binding"/>
    <property type="evidence" value="ECO:0007669"/>
    <property type="project" value="InterPro"/>
</dbReference>
<dbReference type="InterPro" id="IPR006620">
    <property type="entry name" value="Pro_4_hyd_alph"/>
</dbReference>
<evidence type="ECO:0000256" key="3">
    <source>
        <dbReference type="ARBA" id="ARBA00022964"/>
    </source>
</evidence>
<comment type="cofactor">
    <cofactor evidence="1">
        <name>L-ascorbate</name>
        <dbReference type="ChEBI" id="CHEBI:38290"/>
    </cofactor>
</comment>
<dbReference type="InterPro" id="IPR045054">
    <property type="entry name" value="P4HA-like"/>
</dbReference>
<dbReference type="InterPro" id="IPR005123">
    <property type="entry name" value="Oxoglu/Fe-dep_dioxygenase_dom"/>
</dbReference>
<dbReference type="AlphaFoldDB" id="A0A7S1BU52"/>
<name>A0A7S1BU52_9STRA</name>
<evidence type="ECO:0000313" key="7">
    <source>
        <dbReference type="EMBL" id="CAD8898053.1"/>
    </source>
</evidence>
<evidence type="ECO:0000256" key="4">
    <source>
        <dbReference type="ARBA" id="ARBA00023002"/>
    </source>
</evidence>
<dbReference type="GO" id="GO:0005506">
    <property type="term" value="F:iron ion binding"/>
    <property type="evidence" value="ECO:0007669"/>
    <property type="project" value="InterPro"/>
</dbReference>
<gene>
    <name evidence="7" type="ORF">CHYS00102_LOCUS25267</name>
</gene>
<dbReference type="Gene3D" id="2.60.120.620">
    <property type="entry name" value="q2cbj1_9rhob like domain"/>
    <property type="match status" value="1"/>
</dbReference>
<organism evidence="7">
    <name type="scientific">Corethron hystrix</name>
    <dbReference type="NCBI Taxonomy" id="216773"/>
    <lineage>
        <taxon>Eukaryota</taxon>
        <taxon>Sar</taxon>
        <taxon>Stramenopiles</taxon>
        <taxon>Ochrophyta</taxon>
        <taxon>Bacillariophyta</taxon>
        <taxon>Coscinodiscophyceae</taxon>
        <taxon>Corethrophycidae</taxon>
        <taxon>Corethrales</taxon>
        <taxon>Corethraceae</taxon>
        <taxon>Corethron</taxon>
    </lineage>
</organism>
<dbReference type="GO" id="GO:0005783">
    <property type="term" value="C:endoplasmic reticulum"/>
    <property type="evidence" value="ECO:0007669"/>
    <property type="project" value="TreeGrafter"/>
</dbReference>